<dbReference type="EMBL" id="JABANM010004827">
    <property type="protein sequence ID" value="KAF4748634.1"/>
    <property type="molecule type" value="Genomic_DNA"/>
</dbReference>
<gene>
    <name evidence="4" type="ORF">FOZ62_025325</name>
</gene>
<dbReference type="InterPro" id="IPR018247">
    <property type="entry name" value="EF_Hand_1_Ca_BS"/>
</dbReference>
<feature type="domain" description="EF-hand" evidence="3">
    <location>
        <begin position="134"/>
        <end position="169"/>
    </location>
</feature>
<keyword evidence="2" id="KW-0175">Coiled coil</keyword>
<protein>
    <recommendedName>
        <fullName evidence="3">EF-hand domain-containing protein</fullName>
    </recommendedName>
</protein>
<keyword evidence="1" id="KW-0106">Calcium</keyword>
<dbReference type="GO" id="GO:0005509">
    <property type="term" value="F:calcium ion binding"/>
    <property type="evidence" value="ECO:0007669"/>
    <property type="project" value="InterPro"/>
</dbReference>
<comment type="caution">
    <text evidence="4">The sequence shown here is derived from an EMBL/GenBank/DDBJ whole genome shotgun (WGS) entry which is preliminary data.</text>
</comment>
<evidence type="ECO:0000259" key="3">
    <source>
        <dbReference type="PROSITE" id="PS50222"/>
    </source>
</evidence>
<dbReference type="PROSITE" id="PS00018">
    <property type="entry name" value="EF_HAND_1"/>
    <property type="match status" value="1"/>
</dbReference>
<dbReference type="SUPFAM" id="SSF47473">
    <property type="entry name" value="EF-hand"/>
    <property type="match status" value="1"/>
</dbReference>
<name>A0A7J6TTB6_PEROL</name>
<dbReference type="Proteomes" id="UP000574390">
    <property type="component" value="Unassembled WGS sequence"/>
</dbReference>
<dbReference type="InterPro" id="IPR011992">
    <property type="entry name" value="EF-hand-dom_pair"/>
</dbReference>
<feature type="coiled-coil region" evidence="2">
    <location>
        <begin position="17"/>
        <end position="44"/>
    </location>
</feature>
<evidence type="ECO:0000313" key="4">
    <source>
        <dbReference type="EMBL" id="KAF4748634.1"/>
    </source>
</evidence>
<organism evidence="4 5">
    <name type="scientific">Perkinsus olseni</name>
    <name type="common">Perkinsus atlanticus</name>
    <dbReference type="NCBI Taxonomy" id="32597"/>
    <lineage>
        <taxon>Eukaryota</taxon>
        <taxon>Sar</taxon>
        <taxon>Alveolata</taxon>
        <taxon>Perkinsozoa</taxon>
        <taxon>Perkinsea</taxon>
        <taxon>Perkinsida</taxon>
        <taxon>Perkinsidae</taxon>
        <taxon>Perkinsus</taxon>
    </lineage>
</organism>
<accession>A0A7J6TTB6</accession>
<dbReference type="AlphaFoldDB" id="A0A7J6TTB6"/>
<evidence type="ECO:0000256" key="2">
    <source>
        <dbReference type="SAM" id="Coils"/>
    </source>
</evidence>
<evidence type="ECO:0000256" key="1">
    <source>
        <dbReference type="ARBA" id="ARBA00022837"/>
    </source>
</evidence>
<sequence length="235" mass="26106">RSNETTIAELTAKAAKQDRTERALQMAELELQNTRNELEKTRTRLAGIDPGGCGERPHSDDAIRSLEMRLDLSVSERNTAIRFAKDLHRELSEMAVALGQDQKRVERIGGSKRCDQDCYSYALSRMGLTSSGHHGYGICTQVFAMLDSDTNGVISLSEVREMIRMIGLDADDPKVRDFLNDVDDIGDIDRAAYGALMNRRVSLQGLGIPSRNDLILDSLPFVKQADGEETLDFEA</sequence>
<evidence type="ECO:0000313" key="5">
    <source>
        <dbReference type="Proteomes" id="UP000574390"/>
    </source>
</evidence>
<proteinExistence type="predicted"/>
<feature type="non-terminal residue" evidence="4">
    <location>
        <position position="1"/>
    </location>
</feature>
<reference evidence="4 5" key="1">
    <citation type="submission" date="2020-04" db="EMBL/GenBank/DDBJ databases">
        <title>Perkinsus olseni comparative genomics.</title>
        <authorList>
            <person name="Bogema D.R."/>
        </authorList>
    </citation>
    <scope>NUCLEOTIDE SEQUENCE [LARGE SCALE GENOMIC DNA]</scope>
    <source>
        <strain evidence="4">ATCC PRA-205</strain>
    </source>
</reference>
<dbReference type="Gene3D" id="1.10.238.10">
    <property type="entry name" value="EF-hand"/>
    <property type="match status" value="1"/>
</dbReference>
<dbReference type="InterPro" id="IPR002048">
    <property type="entry name" value="EF_hand_dom"/>
</dbReference>
<dbReference type="PROSITE" id="PS50222">
    <property type="entry name" value="EF_HAND_2"/>
    <property type="match status" value="1"/>
</dbReference>